<organism evidence="1 2">
    <name type="scientific">Clathrus columnatus</name>
    <dbReference type="NCBI Taxonomy" id="1419009"/>
    <lineage>
        <taxon>Eukaryota</taxon>
        <taxon>Fungi</taxon>
        <taxon>Dikarya</taxon>
        <taxon>Basidiomycota</taxon>
        <taxon>Agaricomycotina</taxon>
        <taxon>Agaricomycetes</taxon>
        <taxon>Phallomycetidae</taxon>
        <taxon>Phallales</taxon>
        <taxon>Clathraceae</taxon>
        <taxon>Clathrus</taxon>
    </lineage>
</organism>
<comment type="caution">
    <text evidence="1">The sequence shown here is derived from an EMBL/GenBank/DDBJ whole genome shotgun (WGS) entry which is preliminary data.</text>
</comment>
<protein>
    <submittedName>
        <fullName evidence="1">Uncharacterized protein</fullName>
    </submittedName>
</protein>
<dbReference type="Proteomes" id="UP001050691">
    <property type="component" value="Unassembled WGS sequence"/>
</dbReference>
<dbReference type="AlphaFoldDB" id="A0AAV5AVB2"/>
<name>A0AAV5AVB2_9AGAM</name>
<evidence type="ECO:0000313" key="1">
    <source>
        <dbReference type="EMBL" id="GJJ15790.1"/>
    </source>
</evidence>
<gene>
    <name evidence="1" type="ORF">Clacol_010068</name>
</gene>
<dbReference type="EMBL" id="BPWL01000011">
    <property type="protein sequence ID" value="GJJ15790.1"/>
    <property type="molecule type" value="Genomic_DNA"/>
</dbReference>
<accession>A0AAV5AVB2</accession>
<sequence length="173" mass="19157">MAGVIITKSEKEPRDIQLARRPVQIASKNGIKSRDIQLARRPIQLTPKNGKEPRDLQLARRPVQIHAIKQDETNDSPQVIDVNDLQATETELEVKGDSFRNDLGDSDVGIDLGNDSGANTVPAKETGWILYKELHTFYDNIGVAIPFGVSVPKSTISEFGFRVFIAPIIVARK</sequence>
<evidence type="ECO:0000313" key="2">
    <source>
        <dbReference type="Proteomes" id="UP001050691"/>
    </source>
</evidence>
<proteinExistence type="predicted"/>
<reference evidence="1" key="1">
    <citation type="submission" date="2021-10" db="EMBL/GenBank/DDBJ databases">
        <title>De novo Genome Assembly of Clathrus columnatus (Basidiomycota, Fungi) Using Illumina and Nanopore Sequence Data.</title>
        <authorList>
            <person name="Ogiso-Tanaka E."/>
            <person name="Itagaki H."/>
            <person name="Hosoya T."/>
            <person name="Hosaka K."/>
        </authorList>
    </citation>
    <scope>NUCLEOTIDE SEQUENCE</scope>
    <source>
        <strain evidence="1">MO-923</strain>
    </source>
</reference>
<keyword evidence="2" id="KW-1185">Reference proteome</keyword>